<dbReference type="NCBIfam" id="TIGR02436">
    <property type="entry name" value="four helix bundle protein"/>
    <property type="match status" value="1"/>
</dbReference>
<evidence type="ECO:0000313" key="1">
    <source>
        <dbReference type="EMBL" id="MBT0607823.1"/>
    </source>
</evidence>
<dbReference type="EMBL" id="JAHCTB010000002">
    <property type="protein sequence ID" value="MBT0607823.1"/>
    <property type="molecule type" value="Genomic_DNA"/>
</dbReference>
<dbReference type="Gene3D" id="1.20.1440.60">
    <property type="entry name" value="23S rRNA-intervening sequence"/>
    <property type="match status" value="1"/>
</dbReference>
<gene>
    <name evidence="1" type="ORF">KIV10_06485</name>
</gene>
<dbReference type="InterPro" id="IPR036583">
    <property type="entry name" value="23S_rRNA_IVS_sf"/>
</dbReference>
<keyword evidence="2" id="KW-1185">Reference proteome</keyword>
<name>A0ABS5S3N5_9FLAO</name>
<reference evidence="1 2" key="1">
    <citation type="submission" date="2021-05" db="EMBL/GenBank/DDBJ databases">
        <title>Aequorivita echinoideorum JCM 30378 genome.</title>
        <authorList>
            <person name="Zhang H."/>
            <person name="Li C."/>
        </authorList>
    </citation>
    <scope>NUCLEOTIDE SEQUENCE [LARGE SCALE GENOMIC DNA]</scope>
    <source>
        <strain evidence="1 2">JCM30378</strain>
    </source>
</reference>
<dbReference type="Pfam" id="PF05635">
    <property type="entry name" value="23S_rRNA_IVP"/>
    <property type="match status" value="1"/>
</dbReference>
<evidence type="ECO:0000313" key="2">
    <source>
        <dbReference type="Proteomes" id="UP001297092"/>
    </source>
</evidence>
<dbReference type="Proteomes" id="UP001297092">
    <property type="component" value="Unassembled WGS sequence"/>
</dbReference>
<organism evidence="1 2">
    <name type="scientific">Aequorivita echinoideorum</name>
    <dbReference type="NCBI Taxonomy" id="1549647"/>
    <lineage>
        <taxon>Bacteria</taxon>
        <taxon>Pseudomonadati</taxon>
        <taxon>Bacteroidota</taxon>
        <taxon>Flavobacteriia</taxon>
        <taxon>Flavobacteriales</taxon>
        <taxon>Flavobacteriaceae</taxon>
        <taxon>Aequorivita</taxon>
    </lineage>
</organism>
<proteinExistence type="predicted"/>
<accession>A0ABS5S3N5</accession>
<dbReference type="SUPFAM" id="SSF158446">
    <property type="entry name" value="IVS-encoded protein-like"/>
    <property type="match status" value="1"/>
</dbReference>
<protein>
    <submittedName>
        <fullName evidence="1">Four helix bundle protein</fullName>
    </submittedName>
</protein>
<comment type="caution">
    <text evidence="1">The sequence shown here is derived from an EMBL/GenBank/DDBJ whole genome shotgun (WGS) entry which is preliminary data.</text>
</comment>
<dbReference type="InterPro" id="IPR012657">
    <property type="entry name" value="23S_rRNA-intervening_sequence"/>
</dbReference>
<sequence>MKSNIVEGYGRRRYKQEYIRFMVFALSSNDETIVHLETLFETKSLNNEDLFKDLHKRSQQLGIKINNFLQSIEKNHNKFDE</sequence>